<comment type="caution">
    <text evidence="2">The sequence shown here is derived from an EMBL/GenBank/DDBJ whole genome shotgun (WGS) entry which is preliminary data.</text>
</comment>
<evidence type="ECO:0000313" key="1">
    <source>
        <dbReference type="EMBL" id="KAK7296412.1"/>
    </source>
</evidence>
<evidence type="ECO:0000313" key="3">
    <source>
        <dbReference type="Proteomes" id="UP001367508"/>
    </source>
</evidence>
<protein>
    <submittedName>
        <fullName evidence="2">Uncharacterized protein</fullName>
    </submittedName>
</protein>
<dbReference type="PANTHER" id="PTHR34410">
    <property type="entry name" value="INTRON-ENCODED HOMING ENDONUCLEASE, PUTATIVE-RELATED"/>
    <property type="match status" value="1"/>
</dbReference>
<proteinExistence type="predicted"/>
<dbReference type="AlphaFoldDB" id="A0AAN9JE09"/>
<gene>
    <name evidence="1" type="ORF">VNO77_50257</name>
    <name evidence="2" type="ORF">VNO77_50261</name>
</gene>
<reference evidence="2 3" key="1">
    <citation type="submission" date="2024-01" db="EMBL/GenBank/DDBJ databases">
        <title>The genomes of 5 underutilized Papilionoideae crops provide insights into root nodulation and disease resistanc.</title>
        <authorList>
            <person name="Jiang F."/>
        </authorList>
    </citation>
    <scope>NUCLEOTIDE SEQUENCE [LARGE SCALE GENOMIC DNA]</scope>
    <source>
        <strain evidence="2">LVBAO_FW01</strain>
        <tissue evidence="2">Leaves</tissue>
    </source>
</reference>
<name>A0AAN9JE09_CANGL</name>
<dbReference type="Proteomes" id="UP001367508">
    <property type="component" value="Unassembled WGS sequence"/>
</dbReference>
<keyword evidence="3" id="KW-1185">Reference proteome</keyword>
<accession>A0AAN9JE09</accession>
<evidence type="ECO:0000313" key="2">
    <source>
        <dbReference type="EMBL" id="KAK7296416.1"/>
    </source>
</evidence>
<dbReference type="EMBL" id="JAYMYQ010000073">
    <property type="protein sequence ID" value="KAK7296416.1"/>
    <property type="molecule type" value="Genomic_DNA"/>
</dbReference>
<organism evidence="2 3">
    <name type="scientific">Canavalia gladiata</name>
    <name type="common">Sword bean</name>
    <name type="synonym">Dolichos gladiatus</name>
    <dbReference type="NCBI Taxonomy" id="3824"/>
    <lineage>
        <taxon>Eukaryota</taxon>
        <taxon>Viridiplantae</taxon>
        <taxon>Streptophyta</taxon>
        <taxon>Embryophyta</taxon>
        <taxon>Tracheophyta</taxon>
        <taxon>Spermatophyta</taxon>
        <taxon>Magnoliopsida</taxon>
        <taxon>eudicotyledons</taxon>
        <taxon>Gunneridae</taxon>
        <taxon>Pentapetalae</taxon>
        <taxon>rosids</taxon>
        <taxon>fabids</taxon>
        <taxon>Fabales</taxon>
        <taxon>Fabaceae</taxon>
        <taxon>Papilionoideae</taxon>
        <taxon>50 kb inversion clade</taxon>
        <taxon>NPAAA clade</taxon>
        <taxon>indigoferoid/millettioid clade</taxon>
        <taxon>Phaseoleae</taxon>
        <taxon>Canavalia</taxon>
    </lineage>
</organism>
<dbReference type="EMBL" id="JAYMYQ010000073">
    <property type="protein sequence ID" value="KAK7296412.1"/>
    <property type="molecule type" value="Genomic_DNA"/>
</dbReference>
<dbReference type="PANTHER" id="PTHR34410:SF2">
    <property type="entry name" value="RRNA INTRON-ENCODED HOMING ENDONUCLEASE"/>
    <property type="match status" value="1"/>
</dbReference>
<sequence length="302" mass="32804">MSPHDNVFLRGARCPQEGHRPSSFLLCFPFRCCFLMFGMRDSIMLLFDDLCLVPSDADEASLNVSICLLAYMAMWGVVRLVVLSLANVRACEWYLGCFCWLAPCLCIERSNLHPFHGHLLGVHDWFLCCLPTKSEHGCLFGTPLCSKSVALNDDVHWTLVMSSIIVDNLACHVHVKKLVVGPWVGSIGPPLVCTGRLVPSAGDALLALTGRVVPPALRTTAKAFAKDVFINQERKLGARRRSDTVLVSTINDADQGSADVAFRTPLAPYEKSKSLGSGGSMVARLKLKGIDGRAPPGVEPAA</sequence>